<reference evidence="3 4" key="1">
    <citation type="submission" date="2018-08" db="EMBL/GenBank/DDBJ databases">
        <title>Genomic investigation of the strawberry pathogen Phytophthora fragariae indicates pathogenicity is determined by transcriptional variation in three key races.</title>
        <authorList>
            <person name="Adams T.M."/>
            <person name="Armitage A.D."/>
            <person name="Sobczyk M.K."/>
            <person name="Bates H.J."/>
            <person name="Dunwell J.M."/>
            <person name="Nellist C.F."/>
            <person name="Harrison R.J."/>
        </authorList>
    </citation>
    <scope>NUCLEOTIDE SEQUENCE [LARGE SCALE GENOMIC DNA]</scope>
    <source>
        <strain evidence="3 4">NOV-9</strain>
    </source>
</reference>
<sequence length="246" mass="26316">MTATKTVSKTKAGKARLVVRKSPRKMPESSNNNDDEDEMSTSGGKTRPVSQSEQRQNVGQDEPRHSDAQSDQAVVGGHPFGQLRQQPQGDDGEAAQSSKNSGAAKDEGDVDDQPASSGGERATPAAAASDDGGDDGGDAERRYADGGGNAENAVSVDSRMETMATALQQLTAMVENFQAEMSHNRRRVVLDQAQGQQYSTRDSRAEQDEQLVEFRAEAGPRQRRSTAVRESTDGTFHPQSSFGETA</sequence>
<feature type="region of interest" description="Disordered" evidence="2">
    <location>
        <begin position="216"/>
        <end position="246"/>
    </location>
</feature>
<gene>
    <name evidence="3" type="ORF">PF009_g7131</name>
</gene>
<feature type="region of interest" description="Disordered" evidence="2">
    <location>
        <begin position="1"/>
        <end position="157"/>
    </location>
</feature>
<organism evidence="3 4">
    <name type="scientific">Phytophthora fragariae</name>
    <dbReference type="NCBI Taxonomy" id="53985"/>
    <lineage>
        <taxon>Eukaryota</taxon>
        <taxon>Sar</taxon>
        <taxon>Stramenopiles</taxon>
        <taxon>Oomycota</taxon>
        <taxon>Peronosporomycetes</taxon>
        <taxon>Peronosporales</taxon>
        <taxon>Peronosporaceae</taxon>
        <taxon>Phytophthora</taxon>
    </lineage>
</organism>
<comment type="caution">
    <text evidence="3">The sequence shown here is derived from an EMBL/GenBank/DDBJ whole genome shotgun (WGS) entry which is preliminary data.</text>
</comment>
<dbReference type="Proteomes" id="UP000429523">
    <property type="component" value="Unassembled WGS sequence"/>
</dbReference>
<evidence type="ECO:0000256" key="1">
    <source>
        <dbReference type="SAM" id="Coils"/>
    </source>
</evidence>
<evidence type="ECO:0000313" key="4">
    <source>
        <dbReference type="Proteomes" id="UP000429523"/>
    </source>
</evidence>
<dbReference type="AlphaFoldDB" id="A0A6A3FD10"/>
<proteinExistence type="predicted"/>
<keyword evidence="1" id="KW-0175">Coiled coil</keyword>
<evidence type="ECO:0000313" key="3">
    <source>
        <dbReference type="EMBL" id="KAE8943142.1"/>
    </source>
</evidence>
<feature type="compositionally biased region" description="Basic residues" evidence="2">
    <location>
        <begin position="11"/>
        <end position="24"/>
    </location>
</feature>
<evidence type="ECO:0000256" key="2">
    <source>
        <dbReference type="SAM" id="MobiDB-lite"/>
    </source>
</evidence>
<feature type="compositionally biased region" description="Polar residues" evidence="2">
    <location>
        <begin position="233"/>
        <end position="246"/>
    </location>
</feature>
<name>A0A6A3FD10_9STRA</name>
<dbReference type="EMBL" id="QXGF01000269">
    <property type="protein sequence ID" value="KAE8943142.1"/>
    <property type="molecule type" value="Genomic_DNA"/>
</dbReference>
<accession>A0A6A3FD10</accession>
<feature type="coiled-coil region" evidence="1">
    <location>
        <begin position="160"/>
        <end position="187"/>
    </location>
</feature>
<protein>
    <submittedName>
        <fullName evidence="3">Uncharacterized protein</fullName>
    </submittedName>
</protein>
<feature type="compositionally biased region" description="Polar residues" evidence="2">
    <location>
        <begin position="40"/>
        <end position="59"/>
    </location>
</feature>